<dbReference type="InterPro" id="IPR036390">
    <property type="entry name" value="WH_DNA-bd_sf"/>
</dbReference>
<dbReference type="PATRIC" id="fig|66851.6.peg.593"/>
<proteinExistence type="predicted"/>
<reference evidence="2" key="1">
    <citation type="journal article" date="2016" name="Genome Announc.">
        <title>Draft Genome Sequences of Methanobrevibacter curvatus DSM11111, Methanobrevibacter cuticularis DSM11139, Methanobrevibacter filiformis DSM11501, and Methanobrevibacter oralis DSM7256.</title>
        <authorList>
            <person name="Poehlein A."/>
            <person name="Seedorf H."/>
        </authorList>
    </citation>
    <scope>NUCLEOTIDE SEQUENCE [LARGE SCALE GENOMIC DNA]</scope>
    <source>
        <strain evidence="2">DSM 7256 / JCM 30027 / ZR</strain>
    </source>
</reference>
<dbReference type="Proteomes" id="UP000077428">
    <property type="component" value="Unassembled WGS sequence"/>
</dbReference>
<comment type="caution">
    <text evidence="1">The sequence shown here is derived from an EMBL/GenBank/DDBJ whole genome shotgun (WGS) entry which is preliminary data.</text>
</comment>
<protein>
    <submittedName>
        <fullName evidence="1">Archaeal ATPase</fullName>
    </submittedName>
</protein>
<sequence>MLSKKKKMSIIGLMEYFFKEFLIEAKNKNLNTLDKKIEKFFKVNDFKIKDFIKIDKFPIPVFGSETNVEKLMDFVLTLPQNIYEINNNKIKGVLIFIDEFQIIKELDDYKDSFLWKLRNYIQNQNNVSYLFSGSISMQDELISEIASQRGVFGGRMITINMPPFTKETVKSYLKQKAPNLIFSDTGFNKFYKCTSGIPAYVNIFATLLPKDIKLDEHMVKIEFEDKIKVINSHLVVMWDKLTLREQYIIISLLDGPLKRNEIANKLGVTTGSISRPLVNLQHQELIVLENNLYYLSEPILKRWLELEYSKNMNFLFRLY</sequence>
<evidence type="ECO:0000313" key="1">
    <source>
        <dbReference type="EMBL" id="KZX13618.1"/>
    </source>
</evidence>
<evidence type="ECO:0000313" key="2">
    <source>
        <dbReference type="Proteomes" id="UP000077428"/>
    </source>
</evidence>
<dbReference type="PANTHER" id="PTHR34301:SF8">
    <property type="entry name" value="ATPASE DOMAIN-CONTAINING PROTEIN"/>
    <property type="match status" value="1"/>
</dbReference>
<dbReference type="SUPFAM" id="SSF52540">
    <property type="entry name" value="P-loop containing nucleoside triphosphate hydrolases"/>
    <property type="match status" value="1"/>
</dbReference>
<dbReference type="PANTHER" id="PTHR34301">
    <property type="entry name" value="DNA-BINDING PROTEIN-RELATED"/>
    <property type="match status" value="1"/>
</dbReference>
<accession>A0A166BNT9</accession>
<gene>
    <name evidence="1" type="ORF">MBORA_05280</name>
</gene>
<name>A0A166BNT9_METOA</name>
<dbReference type="EMBL" id="LWMU01000048">
    <property type="protein sequence ID" value="KZX13618.1"/>
    <property type="molecule type" value="Genomic_DNA"/>
</dbReference>
<dbReference type="SUPFAM" id="SSF46785">
    <property type="entry name" value="Winged helix' DNA-binding domain"/>
    <property type="match status" value="1"/>
</dbReference>
<dbReference type="Gene3D" id="3.40.50.300">
    <property type="entry name" value="P-loop containing nucleotide triphosphate hydrolases"/>
    <property type="match status" value="1"/>
</dbReference>
<dbReference type="AlphaFoldDB" id="A0A166BNT9"/>
<keyword evidence="2" id="KW-1185">Reference proteome</keyword>
<organism evidence="1 2">
    <name type="scientific">Methanobrevibacter oralis</name>
    <dbReference type="NCBI Taxonomy" id="66851"/>
    <lineage>
        <taxon>Archaea</taxon>
        <taxon>Methanobacteriati</taxon>
        <taxon>Methanobacteriota</taxon>
        <taxon>Methanomada group</taxon>
        <taxon>Methanobacteria</taxon>
        <taxon>Methanobacteriales</taxon>
        <taxon>Methanobacteriaceae</taxon>
        <taxon>Methanobrevibacter</taxon>
    </lineage>
</organism>
<dbReference type="InterPro" id="IPR027417">
    <property type="entry name" value="P-loop_NTPase"/>
</dbReference>